<dbReference type="Pfam" id="PF01536">
    <property type="entry name" value="SAM_decarbox"/>
    <property type="match status" value="1"/>
</dbReference>
<protein>
    <recommendedName>
        <fullName evidence="5">Adenosylmethionine decarboxylase</fullName>
    </recommendedName>
</protein>
<organism evidence="3 4">
    <name type="scientific">Zizania palustris</name>
    <name type="common">Northern wild rice</name>
    <dbReference type="NCBI Taxonomy" id="103762"/>
    <lineage>
        <taxon>Eukaryota</taxon>
        <taxon>Viridiplantae</taxon>
        <taxon>Streptophyta</taxon>
        <taxon>Embryophyta</taxon>
        <taxon>Tracheophyta</taxon>
        <taxon>Spermatophyta</taxon>
        <taxon>Magnoliopsida</taxon>
        <taxon>Liliopsida</taxon>
        <taxon>Poales</taxon>
        <taxon>Poaceae</taxon>
        <taxon>BOP clade</taxon>
        <taxon>Oryzoideae</taxon>
        <taxon>Oryzeae</taxon>
        <taxon>Zizaniinae</taxon>
        <taxon>Zizania</taxon>
    </lineage>
</organism>
<evidence type="ECO:0000313" key="4">
    <source>
        <dbReference type="Proteomes" id="UP000729402"/>
    </source>
</evidence>
<sequence length="236" mass="26247">MIEAEPAVWNNIIISFPKIKKFRNKSFPLFEALGELYDGHTAEGTYNFTSTQPPIHPVMTQLDNTTDIGDTEATFPDVEETFAYQVQDNVGARVDSFEEVENIGSNEHRAERVREEAILISPLAALFYCFLVTRKITGFASFSEAPVFSDPNGSGLRLLSRAQIDSVLDLAKCTIVSELSNEVFDSYVLSESSLFVYPYKIVIKTCGTTKLLLAIPRILELAEEISLPLAAVKYSC</sequence>
<evidence type="ECO:0008006" key="5">
    <source>
        <dbReference type="Google" id="ProtNLM"/>
    </source>
</evidence>
<dbReference type="PANTHER" id="PTHR11570:SF3">
    <property type="entry name" value="S-ADENOSYLMETHIONINE DECARBOXYLASE PROENZYME"/>
    <property type="match status" value="1"/>
</dbReference>
<accession>A0A8J5VV41</accession>
<keyword evidence="1" id="KW-0745">Spermidine biosynthesis</keyword>
<dbReference type="EMBL" id="JAAALK010000086">
    <property type="protein sequence ID" value="KAG8082680.1"/>
    <property type="molecule type" value="Genomic_DNA"/>
</dbReference>
<reference evidence="3" key="2">
    <citation type="submission" date="2021-02" db="EMBL/GenBank/DDBJ databases">
        <authorList>
            <person name="Kimball J.A."/>
            <person name="Haas M.W."/>
            <person name="Macchietto M."/>
            <person name="Kono T."/>
            <person name="Duquette J."/>
            <person name="Shao M."/>
        </authorList>
    </citation>
    <scope>NUCLEOTIDE SEQUENCE</scope>
    <source>
        <tissue evidence="3">Fresh leaf tissue</tissue>
    </source>
</reference>
<dbReference type="OrthoDB" id="1068353at2759"/>
<keyword evidence="2" id="KW-0620">Polyamine biosynthesis</keyword>
<evidence type="ECO:0000256" key="1">
    <source>
        <dbReference type="ARBA" id="ARBA00023066"/>
    </source>
</evidence>
<dbReference type="InterPro" id="IPR048283">
    <property type="entry name" value="AdoMetDC-like"/>
</dbReference>
<reference evidence="3" key="1">
    <citation type="journal article" date="2021" name="bioRxiv">
        <title>Whole Genome Assembly and Annotation of Northern Wild Rice, Zizania palustris L., Supports a Whole Genome Duplication in the Zizania Genus.</title>
        <authorList>
            <person name="Haas M."/>
            <person name="Kono T."/>
            <person name="Macchietto M."/>
            <person name="Millas R."/>
            <person name="McGilp L."/>
            <person name="Shao M."/>
            <person name="Duquette J."/>
            <person name="Hirsch C.N."/>
            <person name="Kimball J."/>
        </authorList>
    </citation>
    <scope>NUCLEOTIDE SEQUENCE</scope>
    <source>
        <tissue evidence="3">Fresh leaf tissue</tissue>
    </source>
</reference>
<evidence type="ECO:0000256" key="2">
    <source>
        <dbReference type="ARBA" id="ARBA00023115"/>
    </source>
</evidence>
<dbReference type="InterPro" id="IPR018166">
    <property type="entry name" value="S-AdoMet_deCO2ase_CS"/>
</dbReference>
<dbReference type="GO" id="GO:0004014">
    <property type="term" value="F:adenosylmethionine decarboxylase activity"/>
    <property type="evidence" value="ECO:0007669"/>
    <property type="project" value="InterPro"/>
</dbReference>
<dbReference type="GO" id="GO:0005829">
    <property type="term" value="C:cytosol"/>
    <property type="evidence" value="ECO:0007669"/>
    <property type="project" value="TreeGrafter"/>
</dbReference>
<dbReference type="PROSITE" id="PS01336">
    <property type="entry name" value="ADOMETDC"/>
    <property type="match status" value="1"/>
</dbReference>
<name>A0A8J5VV41_ZIZPA</name>
<dbReference type="GO" id="GO:0008295">
    <property type="term" value="P:spermidine biosynthetic process"/>
    <property type="evidence" value="ECO:0007669"/>
    <property type="project" value="UniProtKB-KW"/>
</dbReference>
<dbReference type="AlphaFoldDB" id="A0A8J5VV41"/>
<dbReference type="PANTHER" id="PTHR11570">
    <property type="entry name" value="S-ADENOSYLMETHIONINE DECARBOXYLASE"/>
    <property type="match status" value="1"/>
</dbReference>
<dbReference type="Proteomes" id="UP000729402">
    <property type="component" value="Unassembled WGS sequence"/>
</dbReference>
<dbReference type="GO" id="GO:0006597">
    <property type="term" value="P:spermine biosynthetic process"/>
    <property type="evidence" value="ECO:0007669"/>
    <property type="project" value="TreeGrafter"/>
</dbReference>
<keyword evidence="4" id="KW-1185">Reference proteome</keyword>
<comment type="caution">
    <text evidence="3">The sequence shown here is derived from an EMBL/GenBank/DDBJ whole genome shotgun (WGS) entry which is preliminary data.</text>
</comment>
<proteinExistence type="predicted"/>
<evidence type="ECO:0000313" key="3">
    <source>
        <dbReference type="EMBL" id="KAG8082680.1"/>
    </source>
</evidence>
<gene>
    <name evidence="3" type="ORF">GUJ93_ZPchr0014g46785</name>
</gene>